<dbReference type="EMBL" id="JARGEI010000003">
    <property type="protein sequence ID" value="KAJ8734083.1"/>
    <property type="molecule type" value="Genomic_DNA"/>
</dbReference>
<proteinExistence type="predicted"/>
<evidence type="ECO:0000256" key="2">
    <source>
        <dbReference type="ARBA" id="ARBA00022900"/>
    </source>
</evidence>
<keyword evidence="1" id="KW-0646">Protease inhibitor</keyword>
<evidence type="ECO:0000313" key="5">
    <source>
        <dbReference type="Proteomes" id="UP001231518"/>
    </source>
</evidence>
<dbReference type="Gene3D" id="2.30.39.10">
    <property type="entry name" value="Alpha-1-antitrypsin, domain 1"/>
    <property type="match status" value="1"/>
</dbReference>
<dbReference type="Pfam" id="PF00079">
    <property type="entry name" value="Serpin"/>
    <property type="match status" value="1"/>
</dbReference>
<dbReference type="InterPro" id="IPR042185">
    <property type="entry name" value="Serpin_sf_2"/>
</dbReference>
<evidence type="ECO:0000259" key="3">
    <source>
        <dbReference type="Pfam" id="PF00079"/>
    </source>
</evidence>
<dbReference type="Proteomes" id="UP001231518">
    <property type="component" value="Chromosome 5"/>
</dbReference>
<gene>
    <name evidence="4" type="ORF">PYW07_014634</name>
</gene>
<dbReference type="AlphaFoldDB" id="A0AAD7Z0Z1"/>
<evidence type="ECO:0000256" key="1">
    <source>
        <dbReference type="ARBA" id="ARBA00022690"/>
    </source>
</evidence>
<dbReference type="InterPro" id="IPR023796">
    <property type="entry name" value="Serpin_dom"/>
</dbReference>
<sequence>MNTFTKKIIGEKFLPQYDLSPNRVPEFNSNKKSHLPESQPVFRQLHADRYRMPSSTGMMNIRPFPDWYTSLPAKPYTMHYPGFLHHPPRADVKNNMNTVWTPPLHPHTTNGIYSPAHSTQVNSSSIFSHNRLKPPLAMTTAVSNVPPQMTGHKNMSDISKFTQSLDHFERQFYKITFTKLIAISPADRQENGMSFVQSGLFLLMTLMALWKEVDPETRAQIDHCIGFNVAEMDSVGLVRHFMATLPTSSDKLKFRRSSRLMLWPSKNGNPKFQGGAAAALMLQVEQFNGTETSEVIATILNHKVELDSEGAIHDTFEEDDVSGGVSAVLVSTLYVRARWRAAPTVLNGTAPFRDAHSAPGRTVRMIRINDVMKYADLTDWDAQVCQQNTPVF</sequence>
<dbReference type="InterPro" id="IPR036186">
    <property type="entry name" value="Serpin_sf"/>
</dbReference>
<dbReference type="InterPro" id="IPR042178">
    <property type="entry name" value="Serpin_sf_1"/>
</dbReference>
<reference evidence="4" key="1">
    <citation type="submission" date="2023-03" db="EMBL/GenBank/DDBJ databases">
        <title>Chromosome-level genomes of two armyworms, Mythimna separata and Mythimna loreyi, provide insights into the biosynthesis and reception of sex pheromones.</title>
        <authorList>
            <person name="Zhao H."/>
        </authorList>
    </citation>
    <scope>NUCLEOTIDE SEQUENCE</scope>
    <source>
        <strain evidence="4">BeijingLab</strain>
        <tissue evidence="4">Pupa</tissue>
    </source>
</reference>
<evidence type="ECO:0000313" key="4">
    <source>
        <dbReference type="EMBL" id="KAJ8734083.1"/>
    </source>
</evidence>
<keyword evidence="5" id="KW-1185">Reference proteome</keyword>
<dbReference type="GO" id="GO:0004867">
    <property type="term" value="F:serine-type endopeptidase inhibitor activity"/>
    <property type="evidence" value="ECO:0007669"/>
    <property type="project" value="UniProtKB-KW"/>
</dbReference>
<feature type="domain" description="Serpin" evidence="3">
    <location>
        <begin position="194"/>
        <end position="384"/>
    </location>
</feature>
<dbReference type="SUPFAM" id="SSF56574">
    <property type="entry name" value="Serpins"/>
    <property type="match status" value="1"/>
</dbReference>
<accession>A0AAD7Z0Z1</accession>
<organism evidence="4 5">
    <name type="scientific">Mythimna separata</name>
    <name type="common">Oriental armyworm</name>
    <name type="synonym">Pseudaletia separata</name>
    <dbReference type="NCBI Taxonomy" id="271217"/>
    <lineage>
        <taxon>Eukaryota</taxon>
        <taxon>Metazoa</taxon>
        <taxon>Ecdysozoa</taxon>
        <taxon>Arthropoda</taxon>
        <taxon>Hexapoda</taxon>
        <taxon>Insecta</taxon>
        <taxon>Pterygota</taxon>
        <taxon>Neoptera</taxon>
        <taxon>Endopterygota</taxon>
        <taxon>Lepidoptera</taxon>
        <taxon>Glossata</taxon>
        <taxon>Ditrysia</taxon>
        <taxon>Noctuoidea</taxon>
        <taxon>Noctuidae</taxon>
        <taxon>Noctuinae</taxon>
        <taxon>Hadenini</taxon>
        <taxon>Mythimna</taxon>
    </lineage>
</organism>
<name>A0AAD7Z0Z1_MYTSE</name>
<keyword evidence="2" id="KW-0722">Serine protease inhibitor</keyword>
<protein>
    <recommendedName>
        <fullName evidence="3">Serpin domain-containing protein</fullName>
    </recommendedName>
</protein>
<dbReference type="Gene3D" id="3.30.497.10">
    <property type="entry name" value="Antithrombin, subunit I, domain 2"/>
    <property type="match status" value="1"/>
</dbReference>
<comment type="caution">
    <text evidence="4">The sequence shown here is derived from an EMBL/GenBank/DDBJ whole genome shotgun (WGS) entry which is preliminary data.</text>
</comment>